<keyword evidence="12" id="KW-1185">Reference proteome</keyword>
<protein>
    <recommendedName>
        <fullName evidence="10">Hexosyltransferase</fullName>
        <ecNumber evidence="10">2.4.1.-</ecNumber>
    </recommendedName>
</protein>
<evidence type="ECO:0000256" key="7">
    <source>
        <dbReference type="ARBA" id="ARBA00022989"/>
    </source>
</evidence>
<dbReference type="GO" id="GO:0016758">
    <property type="term" value="F:hexosyltransferase activity"/>
    <property type="evidence" value="ECO:0007669"/>
    <property type="project" value="InterPro"/>
</dbReference>
<evidence type="ECO:0000313" key="12">
    <source>
        <dbReference type="Proteomes" id="UP001497623"/>
    </source>
</evidence>
<dbReference type="AlphaFoldDB" id="A0AAV2SAT2"/>
<evidence type="ECO:0000256" key="10">
    <source>
        <dbReference type="RuleBase" id="RU363063"/>
    </source>
</evidence>
<evidence type="ECO:0000256" key="5">
    <source>
        <dbReference type="ARBA" id="ARBA00022692"/>
    </source>
</evidence>
<dbReference type="PANTHER" id="PTHR11214">
    <property type="entry name" value="BETA-1,3-N-ACETYLGLUCOSAMINYLTRANSFERASE"/>
    <property type="match status" value="1"/>
</dbReference>
<evidence type="ECO:0000256" key="4">
    <source>
        <dbReference type="ARBA" id="ARBA00022679"/>
    </source>
</evidence>
<evidence type="ECO:0000313" key="11">
    <source>
        <dbReference type="EMBL" id="CAL4174359.1"/>
    </source>
</evidence>
<dbReference type="EC" id="2.4.1.-" evidence="10"/>
<reference evidence="11 12" key="1">
    <citation type="submission" date="2024-05" db="EMBL/GenBank/DDBJ databases">
        <authorList>
            <person name="Wallberg A."/>
        </authorList>
    </citation>
    <scope>NUCLEOTIDE SEQUENCE [LARGE SCALE GENOMIC DNA]</scope>
</reference>
<keyword evidence="8 10" id="KW-0333">Golgi apparatus</keyword>
<dbReference type="GO" id="GO:0008194">
    <property type="term" value="F:UDP-glycosyltransferase activity"/>
    <property type="evidence" value="ECO:0007669"/>
    <property type="project" value="TreeGrafter"/>
</dbReference>
<evidence type="ECO:0000256" key="2">
    <source>
        <dbReference type="ARBA" id="ARBA00008661"/>
    </source>
</evidence>
<keyword evidence="3 10" id="KW-0328">Glycosyltransferase</keyword>
<dbReference type="Pfam" id="PF01762">
    <property type="entry name" value="Galactosyl_T"/>
    <property type="match status" value="1"/>
</dbReference>
<keyword evidence="9 10" id="KW-0472">Membrane</keyword>
<evidence type="ECO:0000256" key="9">
    <source>
        <dbReference type="ARBA" id="ARBA00023136"/>
    </source>
</evidence>
<organism evidence="11 12">
    <name type="scientific">Meganyctiphanes norvegica</name>
    <name type="common">Northern krill</name>
    <name type="synonym">Thysanopoda norvegica</name>
    <dbReference type="NCBI Taxonomy" id="48144"/>
    <lineage>
        <taxon>Eukaryota</taxon>
        <taxon>Metazoa</taxon>
        <taxon>Ecdysozoa</taxon>
        <taxon>Arthropoda</taxon>
        <taxon>Crustacea</taxon>
        <taxon>Multicrustacea</taxon>
        <taxon>Malacostraca</taxon>
        <taxon>Eumalacostraca</taxon>
        <taxon>Eucarida</taxon>
        <taxon>Euphausiacea</taxon>
        <taxon>Euphausiidae</taxon>
        <taxon>Meganyctiphanes</taxon>
    </lineage>
</organism>
<keyword evidence="5 10" id="KW-0812">Transmembrane</keyword>
<keyword evidence="4" id="KW-0808">Transferase</keyword>
<evidence type="ECO:0000256" key="8">
    <source>
        <dbReference type="ARBA" id="ARBA00023034"/>
    </source>
</evidence>
<keyword evidence="6 10" id="KW-0735">Signal-anchor</keyword>
<dbReference type="Gene3D" id="3.90.550.50">
    <property type="match status" value="1"/>
</dbReference>
<dbReference type="PANTHER" id="PTHR11214:SF349">
    <property type="entry name" value="BETA-1,3-GALACTOSYLTRANSFERASE BRN"/>
    <property type="match status" value="1"/>
</dbReference>
<sequence length="262" mass="30706">MEDGVKDYKKKIRKLIMYLYYSCRLRGVALLHRKWVFSQLVFLILALILLLYASGTYQYFIATSFEKHYIHWGPNVTLEPLFEQIKNNQVPSIMPINVYNHPYIYLHKDKCVMTGSATTISIVYVVKSSIENFQRRNVIRKTWGQETRFHHAVLQTVFLLGIRPGTPHLQGLVDAEVTEHADIVQGEFLDTYFNNTIKTMMGLHWTYHNCPDVKYFLFADDDYFISTKNVLHFLQDPINYPQLKSFPIRLTVELVPSSIFVN</sequence>
<dbReference type="InterPro" id="IPR002659">
    <property type="entry name" value="Glyco_trans_31"/>
</dbReference>
<dbReference type="GO" id="GO:0000139">
    <property type="term" value="C:Golgi membrane"/>
    <property type="evidence" value="ECO:0007669"/>
    <property type="project" value="UniProtKB-SubCell"/>
</dbReference>
<keyword evidence="7 10" id="KW-1133">Transmembrane helix</keyword>
<evidence type="ECO:0000256" key="6">
    <source>
        <dbReference type="ARBA" id="ARBA00022968"/>
    </source>
</evidence>
<evidence type="ECO:0000256" key="3">
    <source>
        <dbReference type="ARBA" id="ARBA00022676"/>
    </source>
</evidence>
<evidence type="ECO:0000256" key="1">
    <source>
        <dbReference type="ARBA" id="ARBA00004323"/>
    </source>
</evidence>
<gene>
    <name evidence="11" type="ORF">MNOR_LOCUS34492</name>
</gene>
<comment type="subcellular location">
    <subcellularLocation>
        <location evidence="1 10">Golgi apparatus membrane</location>
        <topology evidence="1 10">Single-pass type II membrane protein</topology>
    </subcellularLocation>
</comment>
<name>A0AAV2SAT2_MEGNR</name>
<comment type="caution">
    <text evidence="11">The sequence shown here is derived from an EMBL/GenBank/DDBJ whole genome shotgun (WGS) entry which is preliminary data.</text>
</comment>
<dbReference type="GO" id="GO:0006493">
    <property type="term" value="P:protein O-linked glycosylation"/>
    <property type="evidence" value="ECO:0007669"/>
    <property type="project" value="TreeGrafter"/>
</dbReference>
<proteinExistence type="inferred from homology"/>
<dbReference type="EMBL" id="CAXKWB010053376">
    <property type="protein sequence ID" value="CAL4174359.1"/>
    <property type="molecule type" value="Genomic_DNA"/>
</dbReference>
<comment type="similarity">
    <text evidence="2 10">Belongs to the glycosyltransferase 31 family.</text>
</comment>
<dbReference type="Proteomes" id="UP001497623">
    <property type="component" value="Unassembled WGS sequence"/>
</dbReference>
<feature type="non-terminal residue" evidence="11">
    <location>
        <position position="262"/>
    </location>
</feature>
<feature type="transmembrane region" description="Helical" evidence="10">
    <location>
        <begin position="40"/>
        <end position="60"/>
    </location>
</feature>
<accession>A0AAV2SAT2</accession>